<evidence type="ECO:0000313" key="2">
    <source>
        <dbReference type="EnsemblMetazoa" id="GPPI048244-PA"/>
    </source>
</evidence>
<accession>A0A1B0C3P2</accession>
<keyword evidence="1" id="KW-0812">Transmembrane</keyword>
<name>A0A1B0C3P2_9MUSC</name>
<evidence type="ECO:0000313" key="3">
    <source>
        <dbReference type="Proteomes" id="UP000092460"/>
    </source>
</evidence>
<protein>
    <submittedName>
        <fullName evidence="2">Uncharacterized protein</fullName>
    </submittedName>
</protein>
<dbReference type="EMBL" id="JXJN01025060">
    <property type="status" value="NOT_ANNOTATED_CDS"/>
    <property type="molecule type" value="Genomic_DNA"/>
</dbReference>
<evidence type="ECO:0000256" key="1">
    <source>
        <dbReference type="SAM" id="Phobius"/>
    </source>
</evidence>
<reference evidence="3" key="1">
    <citation type="submission" date="2015-01" db="EMBL/GenBank/DDBJ databases">
        <authorList>
            <person name="Aksoy S."/>
            <person name="Warren W."/>
            <person name="Wilson R.K."/>
        </authorList>
    </citation>
    <scope>NUCLEOTIDE SEQUENCE [LARGE SCALE GENOMIC DNA]</scope>
    <source>
        <strain evidence="3">IAEA</strain>
    </source>
</reference>
<sequence>MLEMSTDQPTKCYVLVALFLYAEYYIKYLAHFMKQYGSIQSADKTGNVGNSVDVSESIDGAVLIFFCRFAVTISHKSEGNLRRSTGRKREAPFSVFVPSGNRMPRLCVWFGSANSSTIAIYTVET</sequence>
<dbReference type="Proteomes" id="UP000092460">
    <property type="component" value="Unassembled WGS sequence"/>
</dbReference>
<keyword evidence="1" id="KW-0472">Membrane</keyword>
<organism evidence="2 3">
    <name type="scientific">Glossina palpalis gambiensis</name>
    <dbReference type="NCBI Taxonomy" id="67801"/>
    <lineage>
        <taxon>Eukaryota</taxon>
        <taxon>Metazoa</taxon>
        <taxon>Ecdysozoa</taxon>
        <taxon>Arthropoda</taxon>
        <taxon>Hexapoda</taxon>
        <taxon>Insecta</taxon>
        <taxon>Pterygota</taxon>
        <taxon>Neoptera</taxon>
        <taxon>Endopterygota</taxon>
        <taxon>Diptera</taxon>
        <taxon>Brachycera</taxon>
        <taxon>Muscomorpha</taxon>
        <taxon>Hippoboscoidea</taxon>
        <taxon>Glossinidae</taxon>
        <taxon>Glossina</taxon>
    </lineage>
</organism>
<keyword evidence="3" id="KW-1185">Reference proteome</keyword>
<keyword evidence="1" id="KW-1133">Transmembrane helix</keyword>
<dbReference type="EnsemblMetazoa" id="GPPI048244-RA">
    <property type="protein sequence ID" value="GPPI048244-PA"/>
    <property type="gene ID" value="GPPI048244"/>
</dbReference>
<dbReference type="AlphaFoldDB" id="A0A1B0C3P2"/>
<feature type="transmembrane region" description="Helical" evidence="1">
    <location>
        <begin position="12"/>
        <end position="30"/>
    </location>
</feature>
<dbReference type="VEuPathDB" id="VectorBase:GPPI048244"/>
<dbReference type="EMBL" id="JXJN01025061">
    <property type="status" value="NOT_ANNOTATED_CDS"/>
    <property type="molecule type" value="Genomic_DNA"/>
</dbReference>
<proteinExistence type="predicted"/>
<reference evidence="2" key="2">
    <citation type="submission" date="2020-05" db="UniProtKB">
        <authorList>
            <consortium name="EnsemblMetazoa"/>
        </authorList>
    </citation>
    <scope>IDENTIFICATION</scope>
    <source>
        <strain evidence="2">IAEA</strain>
    </source>
</reference>